<dbReference type="InterPro" id="IPR001251">
    <property type="entry name" value="CRAL-TRIO_dom"/>
</dbReference>
<evidence type="ECO:0000313" key="4">
    <source>
        <dbReference type="Proteomes" id="UP001159427"/>
    </source>
</evidence>
<dbReference type="InterPro" id="IPR036598">
    <property type="entry name" value="GOLD_dom_sf"/>
</dbReference>
<dbReference type="SUPFAM" id="SSF52087">
    <property type="entry name" value="CRAL/TRIO domain"/>
    <property type="match status" value="1"/>
</dbReference>
<dbReference type="CDD" id="cd00170">
    <property type="entry name" value="SEC14"/>
    <property type="match status" value="1"/>
</dbReference>
<feature type="compositionally biased region" description="Polar residues" evidence="1">
    <location>
        <begin position="417"/>
        <end position="444"/>
    </location>
</feature>
<dbReference type="PANTHER" id="PTHR45657">
    <property type="entry name" value="CRAL-TRIO DOMAIN-CONTAINING PROTEIN YKL091C-RELATED"/>
    <property type="match status" value="1"/>
</dbReference>
<dbReference type="SUPFAM" id="SSF46938">
    <property type="entry name" value="CRAL/TRIO N-terminal domain"/>
    <property type="match status" value="1"/>
</dbReference>
<keyword evidence="4" id="KW-1185">Reference proteome</keyword>
<dbReference type="EMBL" id="CALNXI010001828">
    <property type="protein sequence ID" value="CAH3177889.1"/>
    <property type="molecule type" value="Genomic_DNA"/>
</dbReference>
<dbReference type="PANTHER" id="PTHR45657:SF1">
    <property type="entry name" value="CRAL-TRIO DOMAIN-CONTAINING PROTEIN YKL091C-RELATED"/>
    <property type="match status" value="1"/>
</dbReference>
<evidence type="ECO:0000256" key="1">
    <source>
        <dbReference type="SAM" id="MobiDB-lite"/>
    </source>
</evidence>
<comment type="caution">
    <text evidence="3">The sequence shown here is derived from an EMBL/GenBank/DDBJ whole genome shotgun (WGS) entry which is preliminary data.</text>
</comment>
<dbReference type="InterPro" id="IPR036865">
    <property type="entry name" value="CRAL-TRIO_dom_sf"/>
</dbReference>
<dbReference type="SMART" id="SM01100">
    <property type="entry name" value="CRAL_TRIO_N"/>
    <property type="match status" value="1"/>
</dbReference>
<evidence type="ECO:0000259" key="2">
    <source>
        <dbReference type="PROSITE" id="PS50191"/>
    </source>
</evidence>
<dbReference type="PROSITE" id="PS50191">
    <property type="entry name" value="CRAL_TRIO"/>
    <property type="match status" value="1"/>
</dbReference>
<dbReference type="Pfam" id="PF00650">
    <property type="entry name" value="CRAL_TRIO"/>
    <property type="match status" value="1"/>
</dbReference>
<dbReference type="Gene3D" id="2.60.120.680">
    <property type="entry name" value="GOLD domain"/>
    <property type="match status" value="1"/>
</dbReference>
<dbReference type="Pfam" id="PF03765">
    <property type="entry name" value="CRAL_TRIO_N"/>
    <property type="match status" value="1"/>
</dbReference>
<sequence>MLSCYRKKYNFPLYATTGEVRALFVKSAAMSGYIGDLSSHQEKALKELKEMLTTEPTEDEGTLLRFLRARSFDPKAAHRQYTATREWRLNNDIDNILNSERPLDKEVKKVISCAFHKHDKFGHPCYIEHTGRTDITALLKLPPEQYIGWHIWNIEKQIQRMDELSKKFGKPIETMVHIHDMAGATMFLRKALTPFKRLAKLDQDYYPERMGKIFIINTPWVFPVMWKIAKIFLDPKTRAKCVVLKSSELHKLCEYFNPEDLPEEFGGSCRCEDGCLPPVPKHMLEMKDNPQLTEQTIGAKKTFTYTVEYDGKKSDMSIAWFFTATSKDIQFGVKFKPQPHSGWKSGDNEIEDIWVEELEPIEDYESSITGFYTPPCPGICTLVWDNSNCKWLSRTIRYHVMVSETNSDSDEETSTNGNSEISTNGNSEISTNGHNEISQITSIS</sequence>
<evidence type="ECO:0000313" key="3">
    <source>
        <dbReference type="EMBL" id="CAH3177889.1"/>
    </source>
</evidence>
<dbReference type="InterPro" id="IPR036273">
    <property type="entry name" value="CRAL/TRIO_N_dom_sf"/>
</dbReference>
<accession>A0ABN8RES3</accession>
<dbReference type="Proteomes" id="UP001159427">
    <property type="component" value="Unassembled WGS sequence"/>
</dbReference>
<feature type="domain" description="CRAL-TRIO" evidence="2">
    <location>
        <begin position="103"/>
        <end position="273"/>
    </location>
</feature>
<reference evidence="3 4" key="1">
    <citation type="submission" date="2022-05" db="EMBL/GenBank/DDBJ databases">
        <authorList>
            <consortium name="Genoscope - CEA"/>
            <person name="William W."/>
        </authorList>
    </citation>
    <scope>NUCLEOTIDE SEQUENCE [LARGE SCALE GENOMIC DNA]</scope>
</reference>
<dbReference type="SMART" id="SM00516">
    <property type="entry name" value="SEC14"/>
    <property type="match status" value="1"/>
</dbReference>
<gene>
    <name evidence="3" type="ORF">PEVE_00011468</name>
</gene>
<dbReference type="SUPFAM" id="SSF101576">
    <property type="entry name" value="Supernatant protein factor (SPF), C-terminal domain"/>
    <property type="match status" value="1"/>
</dbReference>
<protein>
    <recommendedName>
        <fullName evidence="2">CRAL-TRIO domain-containing protein</fullName>
    </recommendedName>
</protein>
<feature type="region of interest" description="Disordered" evidence="1">
    <location>
        <begin position="404"/>
        <end position="444"/>
    </location>
</feature>
<dbReference type="Gene3D" id="3.40.525.10">
    <property type="entry name" value="CRAL-TRIO lipid binding domain"/>
    <property type="match status" value="1"/>
</dbReference>
<organism evidence="3 4">
    <name type="scientific">Porites evermanni</name>
    <dbReference type="NCBI Taxonomy" id="104178"/>
    <lineage>
        <taxon>Eukaryota</taxon>
        <taxon>Metazoa</taxon>
        <taxon>Cnidaria</taxon>
        <taxon>Anthozoa</taxon>
        <taxon>Hexacorallia</taxon>
        <taxon>Scleractinia</taxon>
        <taxon>Fungiina</taxon>
        <taxon>Poritidae</taxon>
        <taxon>Porites</taxon>
    </lineage>
</organism>
<name>A0ABN8RES3_9CNID</name>
<dbReference type="PRINTS" id="PR00180">
    <property type="entry name" value="CRETINALDHBP"/>
</dbReference>
<dbReference type="InterPro" id="IPR051026">
    <property type="entry name" value="PI/PC_transfer"/>
</dbReference>
<dbReference type="InterPro" id="IPR011074">
    <property type="entry name" value="CRAL/TRIO_N_dom"/>
</dbReference>
<proteinExistence type="predicted"/>